<comment type="caution">
    <text evidence="2">The sequence shown here is derived from an EMBL/GenBank/DDBJ whole genome shotgun (WGS) entry which is preliminary data.</text>
</comment>
<dbReference type="Pfam" id="PF04324">
    <property type="entry name" value="Fer2_BFD"/>
    <property type="match status" value="1"/>
</dbReference>
<evidence type="ECO:0000259" key="1">
    <source>
        <dbReference type="Pfam" id="PF04324"/>
    </source>
</evidence>
<dbReference type="Gene3D" id="1.10.10.1100">
    <property type="entry name" value="BFD-like [2Fe-2S]-binding domain"/>
    <property type="match status" value="1"/>
</dbReference>
<dbReference type="EMBL" id="LUKE01000003">
    <property type="protein sequence ID" value="KYG63687.1"/>
    <property type="molecule type" value="Genomic_DNA"/>
</dbReference>
<dbReference type="InterPro" id="IPR041854">
    <property type="entry name" value="BFD-like_2Fe2S-bd_dom_sf"/>
</dbReference>
<sequence length="145" mass="16316">MKIRVELDGRDFIEVECEGEEPSRPGPIKNVSILGCAEFMDMMQKMRKAFGPDIAKWPLPQAEDHSSLLLKEMILRLRGEWVFPYGEDEVCHCRNISTHTIDQAVIAGAHTPEVVTRQTSASTACGTCRPEVQKIIDYRLGRKSA</sequence>
<keyword evidence="3" id="KW-1185">Reference proteome</keyword>
<dbReference type="InterPro" id="IPR007419">
    <property type="entry name" value="BFD-like_2Fe2S-bd_dom"/>
</dbReference>
<proteinExistence type="predicted"/>
<evidence type="ECO:0000313" key="2">
    <source>
        <dbReference type="EMBL" id="KYG63687.1"/>
    </source>
</evidence>
<organism evidence="2 3">
    <name type="scientific">Bdellovibrio bacteriovorus</name>
    <dbReference type="NCBI Taxonomy" id="959"/>
    <lineage>
        <taxon>Bacteria</taxon>
        <taxon>Pseudomonadati</taxon>
        <taxon>Bdellovibrionota</taxon>
        <taxon>Bdellovibrionia</taxon>
        <taxon>Bdellovibrionales</taxon>
        <taxon>Pseudobdellovibrionaceae</taxon>
        <taxon>Bdellovibrio</taxon>
    </lineage>
</organism>
<protein>
    <submittedName>
        <fullName evidence="2">Nitrite reductase</fullName>
    </submittedName>
</protein>
<feature type="domain" description="BFD-like [2Fe-2S]-binding" evidence="1">
    <location>
        <begin position="90"/>
        <end position="137"/>
    </location>
</feature>
<dbReference type="RefSeq" id="WP_061835581.1">
    <property type="nucleotide sequence ID" value="NZ_LUKE01000003.1"/>
</dbReference>
<accession>A0A150WIR9</accession>
<evidence type="ECO:0000313" key="3">
    <source>
        <dbReference type="Proteomes" id="UP000075320"/>
    </source>
</evidence>
<dbReference type="OrthoDB" id="5293188at2"/>
<dbReference type="AlphaFoldDB" id="A0A150WIR9"/>
<reference evidence="2 3" key="1">
    <citation type="submission" date="2016-03" db="EMBL/GenBank/DDBJ databases">
        <authorList>
            <person name="Ploux O."/>
        </authorList>
    </citation>
    <scope>NUCLEOTIDE SEQUENCE [LARGE SCALE GENOMIC DNA]</scope>
    <source>
        <strain evidence="2 3">R0</strain>
    </source>
</reference>
<gene>
    <name evidence="2" type="ORF">AZI86_12720</name>
</gene>
<dbReference type="Proteomes" id="UP000075320">
    <property type="component" value="Unassembled WGS sequence"/>
</dbReference>
<name>A0A150WIR9_BDEBC</name>